<keyword evidence="2" id="KW-1003">Cell membrane</keyword>
<protein>
    <recommendedName>
        <fullName evidence="7">Prepilin type IV endopeptidase peptidase domain-containing protein</fullName>
    </recommendedName>
</protein>
<keyword evidence="3 6" id="KW-0812">Transmembrane</keyword>
<evidence type="ECO:0000313" key="8">
    <source>
        <dbReference type="EMBL" id="MZR31815.1"/>
    </source>
</evidence>
<dbReference type="AlphaFoldDB" id="A0A6L8W9U3"/>
<dbReference type="Pfam" id="PF01478">
    <property type="entry name" value="Peptidase_A24"/>
    <property type="match status" value="1"/>
</dbReference>
<proteinExistence type="predicted"/>
<keyword evidence="5 6" id="KW-0472">Membrane</keyword>
<dbReference type="InterPro" id="IPR000045">
    <property type="entry name" value="Prepilin_IV_endopep_pep"/>
</dbReference>
<evidence type="ECO:0000256" key="5">
    <source>
        <dbReference type="ARBA" id="ARBA00023136"/>
    </source>
</evidence>
<evidence type="ECO:0000256" key="3">
    <source>
        <dbReference type="ARBA" id="ARBA00022692"/>
    </source>
</evidence>
<comment type="caution">
    <text evidence="8">The sequence shown here is derived from an EMBL/GenBank/DDBJ whole genome shotgun (WGS) entry which is preliminary data.</text>
</comment>
<dbReference type="EMBL" id="WTUW01000009">
    <property type="protein sequence ID" value="MZR31815.1"/>
    <property type="molecule type" value="Genomic_DNA"/>
</dbReference>
<sequence length="168" mass="18024">MGIMTPAYPILAILLLWLAAYTDLTRRVIRNWISLALVLLFVLYASFSVHSIDIVGHVIWAGMLFIVLATGFSFGKVGGGDVKLATAVMLWVGPVSGFDFLVITGICGGILALAIVIPIFRMIWEWAFSPFQKYTSVSVESADLSVPYGVAIAMGGTVALFGSFISGN</sequence>
<feature type="domain" description="Prepilin type IV endopeptidase peptidase" evidence="7">
    <location>
        <begin position="11"/>
        <end position="113"/>
    </location>
</feature>
<keyword evidence="4 6" id="KW-1133">Transmembrane helix</keyword>
<name>A0A6L8W9U3_9PROT</name>
<feature type="transmembrane region" description="Helical" evidence="6">
    <location>
        <begin position="6"/>
        <end position="24"/>
    </location>
</feature>
<feature type="transmembrane region" description="Helical" evidence="6">
    <location>
        <begin position="100"/>
        <end position="124"/>
    </location>
</feature>
<evidence type="ECO:0000256" key="6">
    <source>
        <dbReference type="SAM" id="Phobius"/>
    </source>
</evidence>
<dbReference type="PANTHER" id="PTHR36506:SF1">
    <property type="entry name" value="PREFLAGELLIN PEPTIDASE"/>
    <property type="match status" value="1"/>
</dbReference>
<evidence type="ECO:0000256" key="1">
    <source>
        <dbReference type="ARBA" id="ARBA00004651"/>
    </source>
</evidence>
<feature type="transmembrane region" description="Helical" evidence="6">
    <location>
        <begin position="58"/>
        <end position="79"/>
    </location>
</feature>
<dbReference type="Gene3D" id="1.20.120.1220">
    <property type="match status" value="1"/>
</dbReference>
<evidence type="ECO:0000313" key="9">
    <source>
        <dbReference type="Proteomes" id="UP000476030"/>
    </source>
</evidence>
<evidence type="ECO:0000259" key="7">
    <source>
        <dbReference type="Pfam" id="PF01478"/>
    </source>
</evidence>
<feature type="transmembrane region" description="Helical" evidence="6">
    <location>
        <begin position="31"/>
        <end position="52"/>
    </location>
</feature>
<feature type="transmembrane region" description="Helical" evidence="6">
    <location>
        <begin position="144"/>
        <end position="165"/>
    </location>
</feature>
<dbReference type="PANTHER" id="PTHR36506">
    <property type="entry name" value="PREFLAGELLIN PEPTIDASE"/>
    <property type="match status" value="1"/>
</dbReference>
<dbReference type="GO" id="GO:0004190">
    <property type="term" value="F:aspartic-type endopeptidase activity"/>
    <property type="evidence" value="ECO:0007669"/>
    <property type="project" value="InterPro"/>
</dbReference>
<accession>A0A6L8W9U3</accession>
<evidence type="ECO:0000256" key="2">
    <source>
        <dbReference type="ARBA" id="ARBA00022475"/>
    </source>
</evidence>
<dbReference type="InterPro" id="IPR052218">
    <property type="entry name" value="Preflagellin_Peptidase"/>
</dbReference>
<comment type="subcellular location">
    <subcellularLocation>
        <location evidence="1">Cell membrane</location>
        <topology evidence="1">Multi-pass membrane protein</topology>
    </subcellularLocation>
</comment>
<keyword evidence="9" id="KW-1185">Reference proteome</keyword>
<gene>
    <name evidence="8" type="ORF">GQE98_14355</name>
</gene>
<dbReference type="GO" id="GO:0005886">
    <property type="term" value="C:plasma membrane"/>
    <property type="evidence" value="ECO:0007669"/>
    <property type="project" value="UniProtKB-SubCell"/>
</dbReference>
<organism evidence="8 9">
    <name type="scientific">Sneathiella litorea</name>
    <dbReference type="NCBI Taxonomy" id="2606216"/>
    <lineage>
        <taxon>Bacteria</taxon>
        <taxon>Pseudomonadati</taxon>
        <taxon>Pseudomonadota</taxon>
        <taxon>Alphaproteobacteria</taxon>
        <taxon>Sneathiellales</taxon>
        <taxon>Sneathiellaceae</taxon>
        <taxon>Sneathiella</taxon>
    </lineage>
</organism>
<dbReference type="Proteomes" id="UP000476030">
    <property type="component" value="Unassembled WGS sequence"/>
</dbReference>
<evidence type="ECO:0000256" key="4">
    <source>
        <dbReference type="ARBA" id="ARBA00022989"/>
    </source>
</evidence>
<reference evidence="8 9" key="1">
    <citation type="submission" date="2019-12" db="EMBL/GenBank/DDBJ databases">
        <title>Snethiella sp. nov. sp. isolated from sea sand.</title>
        <authorList>
            <person name="Kim J."/>
            <person name="Jeong S.E."/>
            <person name="Jung H.S."/>
            <person name="Jeon C.O."/>
        </authorList>
    </citation>
    <scope>NUCLEOTIDE SEQUENCE [LARGE SCALE GENOMIC DNA]</scope>
    <source>
        <strain evidence="8 9">DP05</strain>
    </source>
</reference>